<dbReference type="KEGG" id="ccro:CMC5_070370"/>
<reference evidence="2 3" key="1">
    <citation type="submission" date="2015-07" db="EMBL/GenBank/DDBJ databases">
        <title>Genome analysis of myxobacterium Chondromyces crocatus Cm c5 reveals a high potential for natural compound synthesis and the genetic basis for the loss of fruiting body formation.</title>
        <authorList>
            <person name="Zaburannyi N."/>
            <person name="Bunk B."/>
            <person name="Maier J."/>
            <person name="Overmann J."/>
            <person name="Mueller R."/>
        </authorList>
    </citation>
    <scope>NUCLEOTIDE SEQUENCE [LARGE SCALE GENOMIC DNA]</scope>
    <source>
        <strain evidence="2 3">Cm c5</strain>
    </source>
</reference>
<dbReference type="STRING" id="52.CMC5_070370"/>
<sequence length="114" mass="12471">MRARARSSRRWPTVRALSTPALSSLVALLVSASTGCGHPATRDECEAIFQRTVELELRDQNITDPKIVAERTATVREARGEALISRCVGRRITDKAVACVGKANNADEVDHCLR</sequence>
<proteinExistence type="predicted"/>
<evidence type="ECO:0000313" key="2">
    <source>
        <dbReference type="EMBL" id="AKT42810.1"/>
    </source>
</evidence>
<accession>A0A0K1EPG5</accession>
<organism evidence="2 3">
    <name type="scientific">Chondromyces crocatus</name>
    <dbReference type="NCBI Taxonomy" id="52"/>
    <lineage>
        <taxon>Bacteria</taxon>
        <taxon>Pseudomonadati</taxon>
        <taxon>Myxococcota</taxon>
        <taxon>Polyangia</taxon>
        <taxon>Polyangiales</taxon>
        <taxon>Polyangiaceae</taxon>
        <taxon>Chondromyces</taxon>
    </lineage>
</organism>
<name>A0A0K1EPG5_CHOCO</name>
<gene>
    <name evidence="2" type="ORF">CMC5_070370</name>
</gene>
<evidence type="ECO:0000313" key="3">
    <source>
        <dbReference type="Proteomes" id="UP000067626"/>
    </source>
</evidence>
<protein>
    <recommendedName>
        <fullName evidence="4">Secreted protein</fullName>
    </recommendedName>
</protein>
<dbReference type="EMBL" id="CP012159">
    <property type="protein sequence ID" value="AKT42810.1"/>
    <property type="molecule type" value="Genomic_DNA"/>
</dbReference>
<dbReference type="Proteomes" id="UP000067626">
    <property type="component" value="Chromosome"/>
</dbReference>
<keyword evidence="3" id="KW-1185">Reference proteome</keyword>
<feature type="signal peptide" evidence="1">
    <location>
        <begin position="1"/>
        <end position="32"/>
    </location>
</feature>
<keyword evidence="1" id="KW-0732">Signal</keyword>
<evidence type="ECO:0000256" key="1">
    <source>
        <dbReference type="SAM" id="SignalP"/>
    </source>
</evidence>
<feature type="chain" id="PRO_5005459761" description="Secreted protein" evidence="1">
    <location>
        <begin position="33"/>
        <end position="114"/>
    </location>
</feature>
<dbReference type="RefSeq" id="WP_050434377.1">
    <property type="nucleotide sequence ID" value="NZ_CP012159.1"/>
</dbReference>
<dbReference type="AlphaFoldDB" id="A0A0K1EPG5"/>
<dbReference type="OrthoDB" id="5520207at2"/>
<evidence type="ECO:0008006" key="4">
    <source>
        <dbReference type="Google" id="ProtNLM"/>
    </source>
</evidence>